<evidence type="ECO:0000256" key="6">
    <source>
        <dbReference type="ARBA" id="ARBA00022989"/>
    </source>
</evidence>
<dbReference type="GO" id="GO:0005886">
    <property type="term" value="C:plasma membrane"/>
    <property type="evidence" value="ECO:0007669"/>
    <property type="project" value="UniProtKB-SubCell"/>
</dbReference>
<evidence type="ECO:0000256" key="7">
    <source>
        <dbReference type="ARBA" id="ARBA00023136"/>
    </source>
</evidence>
<dbReference type="Proteomes" id="UP001319080">
    <property type="component" value="Unassembled WGS sequence"/>
</dbReference>
<dbReference type="Gene3D" id="3.30.70.1320">
    <property type="entry name" value="Multidrug efflux transporter AcrB pore domain like"/>
    <property type="match status" value="1"/>
</dbReference>
<feature type="transmembrane region" description="Helical" evidence="8">
    <location>
        <begin position="447"/>
        <end position="468"/>
    </location>
</feature>
<evidence type="ECO:0000256" key="5">
    <source>
        <dbReference type="ARBA" id="ARBA00022692"/>
    </source>
</evidence>
<evidence type="ECO:0000313" key="10">
    <source>
        <dbReference type="Proteomes" id="UP001319080"/>
    </source>
</evidence>
<dbReference type="PANTHER" id="PTHR32063">
    <property type="match status" value="1"/>
</dbReference>
<dbReference type="GO" id="GO:0042910">
    <property type="term" value="F:xenobiotic transmembrane transporter activity"/>
    <property type="evidence" value="ECO:0007669"/>
    <property type="project" value="TreeGrafter"/>
</dbReference>
<keyword evidence="4" id="KW-1003">Cell membrane</keyword>
<dbReference type="SUPFAM" id="SSF82693">
    <property type="entry name" value="Multidrug efflux transporter AcrB pore domain, PN1, PN2, PC1 and PC2 subdomains"/>
    <property type="match status" value="2"/>
</dbReference>
<keyword evidence="3" id="KW-0813">Transport</keyword>
<feature type="transmembrane region" description="Helical" evidence="8">
    <location>
        <begin position="1004"/>
        <end position="1030"/>
    </location>
</feature>
<sequence>MIDKIIYFSIRNKLIIGLLTLGLVAWGVYALSRLPVDAVPDITNNQVQVITLSPSLAAQEVERLITFPIEQSMSVIPNIAEVRSMSRFGLSVVTIVFHDDVDIYWGRQQVGEKLVEARTDIPEEIGVPEMAPVSTGLGEIYQYVLHARPGYEEKYDAMELRSIQDWIVRRQLLGTPGVAEVNSFGGLLKQYEIALNPDKLRSHNISIGDILEALARNNQNTGGAYIDKKPYAYFIRSEGLIGSQEDIGKIVVTTTSANLPVLIRDVAEVRLGAASRYGALTWDAEGERVGAIVMMLKGENSNTVVKRVRAKMEQIRKTLPEGVEIEVFLDRSEFVGRAVHTVTKNLIEGALIVIFVLVLFLGNLRAGLIVASVIPLAMLFAIALMYAFGVSGNLMSLGAIDFGIIVDGAVIIVEATLHHLALRTTGRLTQTQLDEEVYTSARKIRSAAAFGEIIILIVYLPILALVGIEGKMFRPMAQTVSFAILGALILSLTYVPMMSALCLSKEVSHKRTVADRIMDFFQRIYAPVIRGALDRKRLVVAVAAGMLIVSVIAFLRLGGEFIPTLEEGDFALETRLLTGSSLTHTVDKVTQASDILLKQFPEVKRVVGKIGAAEIPTDPMPMEACDLTIILRDKSEWTSAATREELAAKMAEALEAVPGVNFGFSQPIQLRFNELISGVRQDVGIKIFGEELDQLTRLSQEIGGIVGTVDGAVDPYLEKITGLPQIVVKINRDALARFGISVEAVNETVSAAFAGKAAGLVYENERRFDLVVRLAEQSRQRIEDVQDLYVSGPNGLQVPLQQLADVRFEEGPNQIQREDAKRRIIVGFNVRGRDIASVVKEVQEKIAANVKFPPNYYVTYGGQFENLQEAQRRLSVAVPVALLLIFLLLYFTFGSVRQSLLIFTAIPLAAIGGVFALVVRGMPFSISAGIGFIALFGVAVLNGIVLIAQFNRSRQEGMTDLREIVLHGTAERLRPVLMTALVASLGFLPMALSGSAGAEVQKPLATVVIGGLVTSTLLTLVVLPVLYSYVERKQTKSSI</sequence>
<organism evidence="9 10">
    <name type="scientific">Dawidia cretensis</name>
    <dbReference type="NCBI Taxonomy" id="2782350"/>
    <lineage>
        <taxon>Bacteria</taxon>
        <taxon>Pseudomonadati</taxon>
        <taxon>Bacteroidota</taxon>
        <taxon>Cytophagia</taxon>
        <taxon>Cytophagales</taxon>
        <taxon>Chryseotaleaceae</taxon>
        <taxon>Dawidia</taxon>
    </lineage>
</organism>
<dbReference type="EMBL" id="JAHESE010000034">
    <property type="protein sequence ID" value="MBT1711438.1"/>
    <property type="molecule type" value="Genomic_DNA"/>
</dbReference>
<keyword evidence="10" id="KW-1185">Reference proteome</keyword>
<feature type="transmembrane region" description="Helical" evidence="8">
    <location>
        <begin position="874"/>
        <end position="893"/>
    </location>
</feature>
<evidence type="ECO:0000256" key="1">
    <source>
        <dbReference type="ARBA" id="ARBA00004651"/>
    </source>
</evidence>
<feature type="transmembrane region" description="Helical" evidence="8">
    <location>
        <begin position="368"/>
        <end position="388"/>
    </location>
</feature>
<reference evidence="9 10" key="1">
    <citation type="submission" date="2021-05" db="EMBL/GenBank/DDBJ databases">
        <title>A Polyphasic approach of four new species of the genus Ohtaekwangia: Ohtaekwangia histidinii sp. nov., Ohtaekwangia cretensis sp. nov., Ohtaekwangia indiensis sp. nov., Ohtaekwangia reichenbachii sp. nov. from diverse environment.</title>
        <authorList>
            <person name="Octaviana S."/>
        </authorList>
    </citation>
    <scope>NUCLEOTIDE SEQUENCE [LARGE SCALE GENOMIC DNA]</scope>
    <source>
        <strain evidence="9 10">PWU5</strain>
    </source>
</reference>
<dbReference type="Gene3D" id="1.20.1640.10">
    <property type="entry name" value="Multidrug efflux transporter AcrB transmembrane domain"/>
    <property type="match status" value="2"/>
</dbReference>
<dbReference type="NCBIfam" id="TIGR00914">
    <property type="entry name" value="2A0601"/>
    <property type="match status" value="1"/>
</dbReference>
<dbReference type="SUPFAM" id="SSF82714">
    <property type="entry name" value="Multidrug efflux transporter AcrB TolC docking domain, DN and DC subdomains"/>
    <property type="match status" value="2"/>
</dbReference>
<feature type="transmembrane region" description="Helical" evidence="8">
    <location>
        <begin position="976"/>
        <end position="998"/>
    </location>
</feature>
<evidence type="ECO:0000313" key="9">
    <source>
        <dbReference type="EMBL" id="MBT1711438.1"/>
    </source>
</evidence>
<dbReference type="PANTHER" id="PTHR32063:SF24">
    <property type="entry name" value="CATION EFFLUX SYSTEM (ACRB_ACRD_ACRF FAMILY)"/>
    <property type="match status" value="1"/>
</dbReference>
<dbReference type="SUPFAM" id="SSF82866">
    <property type="entry name" value="Multidrug efflux transporter AcrB transmembrane domain"/>
    <property type="match status" value="2"/>
</dbReference>
<dbReference type="InterPro" id="IPR004763">
    <property type="entry name" value="CusA-like"/>
</dbReference>
<proteinExistence type="inferred from homology"/>
<comment type="caution">
    <text evidence="9">The sequence shown here is derived from an EMBL/GenBank/DDBJ whole genome shotgun (WGS) entry which is preliminary data.</text>
</comment>
<evidence type="ECO:0000256" key="3">
    <source>
        <dbReference type="ARBA" id="ARBA00022448"/>
    </source>
</evidence>
<feature type="transmembrane region" description="Helical" evidence="8">
    <location>
        <begin position="924"/>
        <end position="948"/>
    </location>
</feature>
<gene>
    <name evidence="9" type="ORF">KK062_24560</name>
</gene>
<evidence type="ECO:0000256" key="8">
    <source>
        <dbReference type="SAM" id="Phobius"/>
    </source>
</evidence>
<dbReference type="RefSeq" id="WP_317195810.1">
    <property type="nucleotide sequence ID" value="NZ_JAHESE010000034.1"/>
</dbReference>
<feature type="transmembrane region" description="Helical" evidence="8">
    <location>
        <begin position="900"/>
        <end position="918"/>
    </location>
</feature>
<keyword evidence="7 8" id="KW-0472">Membrane</keyword>
<feature type="transmembrane region" description="Helical" evidence="8">
    <location>
        <begin position="342"/>
        <end position="361"/>
    </location>
</feature>
<dbReference type="InterPro" id="IPR001036">
    <property type="entry name" value="Acrflvin-R"/>
</dbReference>
<comment type="similarity">
    <text evidence="2">Belongs to the resistance-nodulation-cell division (RND) (TC 2.A.6) family.</text>
</comment>
<dbReference type="Gene3D" id="3.30.70.1430">
    <property type="entry name" value="Multidrug efflux transporter AcrB pore domain"/>
    <property type="match status" value="2"/>
</dbReference>
<dbReference type="PRINTS" id="PR00702">
    <property type="entry name" value="ACRIFLAVINRP"/>
</dbReference>
<feature type="transmembrane region" description="Helical" evidence="8">
    <location>
        <begin position="394"/>
        <end position="417"/>
    </location>
</feature>
<dbReference type="Gene3D" id="3.30.2090.10">
    <property type="entry name" value="Multidrug efflux transporter AcrB TolC docking domain, DN and DC subdomains"/>
    <property type="match status" value="2"/>
</dbReference>
<name>A0AAP2E3L6_9BACT</name>
<comment type="subcellular location">
    <subcellularLocation>
        <location evidence="1">Cell membrane</location>
        <topology evidence="1">Multi-pass membrane protein</topology>
    </subcellularLocation>
</comment>
<feature type="transmembrane region" description="Helical" evidence="8">
    <location>
        <begin position="538"/>
        <end position="557"/>
    </location>
</feature>
<keyword evidence="6 8" id="KW-1133">Transmembrane helix</keyword>
<dbReference type="GO" id="GO:0008324">
    <property type="term" value="F:monoatomic cation transmembrane transporter activity"/>
    <property type="evidence" value="ECO:0007669"/>
    <property type="project" value="InterPro"/>
</dbReference>
<dbReference type="InterPro" id="IPR027463">
    <property type="entry name" value="AcrB_DN_DC_subdom"/>
</dbReference>
<keyword evidence="5 8" id="KW-0812">Transmembrane</keyword>
<feature type="transmembrane region" description="Helical" evidence="8">
    <location>
        <begin position="480"/>
        <end position="503"/>
    </location>
</feature>
<dbReference type="Pfam" id="PF00873">
    <property type="entry name" value="ACR_tran"/>
    <property type="match status" value="1"/>
</dbReference>
<protein>
    <submittedName>
        <fullName evidence="9">CusA/CzcA family heavy metal efflux RND transporter</fullName>
    </submittedName>
</protein>
<dbReference type="Gene3D" id="3.30.70.1440">
    <property type="entry name" value="Multidrug efflux transporter AcrB pore domain"/>
    <property type="match status" value="1"/>
</dbReference>
<evidence type="ECO:0000256" key="2">
    <source>
        <dbReference type="ARBA" id="ARBA00010942"/>
    </source>
</evidence>
<dbReference type="AlphaFoldDB" id="A0AAP2E3L6"/>
<evidence type="ECO:0000256" key="4">
    <source>
        <dbReference type="ARBA" id="ARBA00022475"/>
    </source>
</evidence>
<accession>A0AAP2E3L6</accession>